<dbReference type="Gene3D" id="3.80.10.10">
    <property type="entry name" value="Ribonuclease Inhibitor"/>
    <property type="match status" value="4"/>
</dbReference>
<feature type="domain" description="F-box" evidence="2">
    <location>
        <begin position="162"/>
        <end position="202"/>
    </location>
</feature>
<reference evidence="3 4" key="1">
    <citation type="journal article" date="2019" name="Nat. Plants">
        <title>Genome sequencing of Musa balbisiana reveals subgenome evolution and function divergence in polyploid bananas.</title>
        <authorList>
            <person name="Yao X."/>
        </authorList>
    </citation>
    <scope>NUCLEOTIDE SEQUENCE [LARGE SCALE GENOMIC DNA]</scope>
    <source>
        <strain evidence="4">cv. DH-PKW</strain>
        <tissue evidence="3">Leaves</tissue>
    </source>
</reference>
<dbReference type="EMBL" id="PYDT01000007">
    <property type="protein sequence ID" value="THU55616.1"/>
    <property type="molecule type" value="Genomic_DNA"/>
</dbReference>
<dbReference type="SUPFAM" id="SSF52047">
    <property type="entry name" value="RNI-like"/>
    <property type="match status" value="3"/>
</dbReference>
<dbReference type="FunFam" id="3.80.10.10:FF:000357">
    <property type="entry name" value="F-box/LRR-repeat protein 15"/>
    <property type="match status" value="1"/>
</dbReference>
<dbReference type="PANTHER" id="PTHR34365">
    <property type="entry name" value="ENOLASE (DUF1399)"/>
    <property type="match status" value="1"/>
</dbReference>
<dbReference type="Pfam" id="PF25334">
    <property type="entry name" value="C2_GRDP"/>
    <property type="match status" value="1"/>
</dbReference>
<dbReference type="Pfam" id="PF25372">
    <property type="entry name" value="DUF7885"/>
    <property type="match status" value="1"/>
</dbReference>
<comment type="caution">
    <text evidence="3">The sequence shown here is derived from an EMBL/GenBank/DDBJ whole genome shotgun (WGS) entry which is preliminary data.</text>
</comment>
<organism evidence="3 4">
    <name type="scientific">Musa balbisiana</name>
    <name type="common">Banana</name>
    <dbReference type="NCBI Taxonomy" id="52838"/>
    <lineage>
        <taxon>Eukaryota</taxon>
        <taxon>Viridiplantae</taxon>
        <taxon>Streptophyta</taxon>
        <taxon>Embryophyta</taxon>
        <taxon>Tracheophyta</taxon>
        <taxon>Spermatophyta</taxon>
        <taxon>Magnoliopsida</taxon>
        <taxon>Liliopsida</taxon>
        <taxon>Zingiberales</taxon>
        <taxon>Musaceae</taxon>
        <taxon>Musa</taxon>
    </lineage>
</organism>
<feature type="region of interest" description="Disordered" evidence="1">
    <location>
        <begin position="1"/>
        <end position="32"/>
    </location>
</feature>
<protein>
    <recommendedName>
        <fullName evidence="2">F-box domain-containing protein</fullName>
    </recommendedName>
</protein>
<sequence length="1822" mass="203555">MADKRMKAVVEYDDAEDGNGEEGEKEDSDDLELGLSLAHSGIRAGFMGGGQREGHSRKNLPWEDQGVGSSQFGSPLEPLRQFDFGQGNVKDWVEMNDCREDVVEVGSVSQVNYVSRDTCLEMSNSECQRFAQQKRRKVLASPEDATFFLAEVTAAAVAIDFIPLSSSYSIFSFLEQKDLCRAGATCKQWLAASTHENFWRCLEFENTRISQQNFVAICHRYPNATEVKLRGTPDVEGLVIVAMTSLRHLETLILDKGRLSEAFFLALTDCPALTTLRISDASVGNSTQEVTVCHERLLDLQLVKYRVLRITVRCPQLQTLSLKRSSMAHVLLNCPQLHVLDLSSCHKLPDTAIRSSAMSCPLLTSLNMSSCLCVTDETIREISFTCPNLCILDASNCPNISFESVKLPMLMDLRLGSCEAITSASISAISQSQMLKILQSLELYNCGMLTSVSLDLPHLQNISLVYLRRFVDLNLRSPVLKQIKVSRCSALHRISITSNALQKLVLQKQESLTTLLLQCQNLQEMDLSDCESLMDSICEVFSDGGGCPKLRSLCLSMVKISSCTLVYLSLAWCHAMNAIELSCPNLEELNLDGCDHLESASFCSVGLELLNLGICPRLSDLRIEAQNMLVLDLKGCGVLSQAYIHCPRLKFLDASFCRKFSDESLSTIAASCPHIESLILSSCQSVGPNGLSSLHFLRRLTLLDLSYTFFMSLRPVFDNCLQLVVLKLSACKYLTDFSLDALYKEDVLPALRELDLSYSSIGQLDILNLITYCTNLVHLNLNGCANINELIWSSSYCHSSNMAINNCSSAISKENDESFRKTGHLLQILNCTGCPNIKKVLISSSANCLFLSKINLNLSINLKEVYLTCTNLCMLNLSYCSSLVIMRLNCPRLNNLQLLACSMLTEEALEAAISQCQELEIINIFSCSKIRAKDFDRWRMRAHGPRTAANHPVGKRSVDKKIKPGRKRRLSSVAGRVLSCRRCPSSPRRILAPLPLAITSLSLLLDYSIGVSKDSDIIACQSVQMPLPRSFLSSLTFPPPALPRSFLPSQCAFPSGNQSFLRHLLSAPFHFKCEQGTKENNGLDVWLGRFAMVGFATAITVEISTGKGLLDVCNTTTNFGIRGDNTCGCSFDMNKDQESAWLEAQGIDISEDLVAAARRQLAFLAAVDRLRCLYDGPLLDRAICRYKACWLPLLAKHCECGVTDGSLYVPLDCEWIWHCHRLNPVQYKKDCEETFGRILNNHNVKSSLQGNSKLEMTEKWSRLYPEEPFELDCSSTSSEEILDKYPGAASSISYDLVSAVKRQSSFCYQVSRPSMHDNRFLEAAVNRYKGFLHLIKKNQDGSKKCFCVPTYDIDLIWHSHQLHPASYCNDMIKLLGKVLEHDDTDSDRSKGKKLDVGFSETTKQWEDTYGLRYWRAGTMYRGKFPSQGISHPYFSSHRDVNKTIPYNSQHCIALTHPMVVEVLLEIVEVKNLPDCQKGDLFVSFSKKKPDVLFYGGTLSIQSESGKKHVASLKCEPTGEMILALTSKLNSKICLSRRASIIGTTSISLQDLMNPDSELSIEKWFELKSHSRTMDTEPVCLWVAMSFTVPVPAPFEFRMFKTHPISTNTCFLPLSGKEMFRSWTCFLDHSGDEVIRLCIRNLKKSKGSNTTASEKKVVGISRLWRQQRLLAECVDNRWSLNDYNFSLVVEKIKGQDGSILEIKGDHQMKLFLGKGLEYEPDGLKERNDKELFTTLVELSAENPHGKAVALFDMKSSSVEVNEERFVLLGVLLAFILKDITKGGGENALLILNKEDAEEISSSNVESVKQKSERGLTQSPPWQQ</sequence>
<evidence type="ECO:0000256" key="1">
    <source>
        <dbReference type="SAM" id="MobiDB-lite"/>
    </source>
</evidence>
<proteinExistence type="predicted"/>
<feature type="region of interest" description="Disordered" evidence="1">
    <location>
        <begin position="1798"/>
        <end position="1822"/>
    </location>
</feature>
<accession>A0A4V4H5D4</accession>
<feature type="region of interest" description="Disordered" evidence="1">
    <location>
        <begin position="44"/>
        <end position="70"/>
    </location>
</feature>
<feature type="compositionally biased region" description="Basic and acidic residues" evidence="1">
    <location>
        <begin position="1"/>
        <end position="10"/>
    </location>
</feature>
<dbReference type="InterPro" id="IPR057458">
    <property type="entry name" value="GRDP_C2"/>
</dbReference>
<dbReference type="SMART" id="SM00256">
    <property type="entry name" value="FBOX"/>
    <property type="match status" value="1"/>
</dbReference>
<dbReference type="SMART" id="SM00367">
    <property type="entry name" value="LRR_CC"/>
    <property type="match status" value="12"/>
</dbReference>
<dbReference type="Proteomes" id="UP000317650">
    <property type="component" value="Chromosome 11"/>
</dbReference>
<dbReference type="InterPro" id="IPR009836">
    <property type="entry name" value="GRDP-like"/>
</dbReference>
<dbReference type="Pfam" id="PF07173">
    <property type="entry name" value="GRDP-like"/>
    <property type="match status" value="1"/>
</dbReference>
<dbReference type="Pfam" id="PF12937">
    <property type="entry name" value="F-box-like"/>
    <property type="match status" value="1"/>
</dbReference>
<dbReference type="InterPro" id="IPR057518">
    <property type="entry name" value="GRDP_C"/>
</dbReference>
<name>A0A4V4H5D4_MUSBA</name>
<evidence type="ECO:0000313" key="4">
    <source>
        <dbReference type="Proteomes" id="UP000317650"/>
    </source>
</evidence>
<evidence type="ECO:0000259" key="2">
    <source>
        <dbReference type="SMART" id="SM00256"/>
    </source>
</evidence>
<dbReference type="InterPro" id="IPR006553">
    <property type="entry name" value="Leu-rich_rpt_Cys-con_subtyp"/>
</dbReference>
<dbReference type="Pfam" id="PF25335">
    <property type="entry name" value="GRDP_C"/>
    <property type="match status" value="1"/>
</dbReference>
<dbReference type="InterPro" id="IPR032675">
    <property type="entry name" value="LRR_dom_sf"/>
</dbReference>
<dbReference type="PANTHER" id="PTHR34365:SF7">
    <property type="entry name" value="GLYCINE-RICH DOMAIN-CONTAINING PROTEIN 1"/>
    <property type="match status" value="1"/>
</dbReference>
<dbReference type="STRING" id="52838.A0A4V4H5D4"/>
<evidence type="ECO:0000313" key="3">
    <source>
        <dbReference type="EMBL" id="THU55616.1"/>
    </source>
</evidence>
<feature type="compositionally biased region" description="Acidic residues" evidence="1">
    <location>
        <begin position="11"/>
        <end position="32"/>
    </location>
</feature>
<gene>
    <name evidence="3" type="ORF">C4D60_Mb11t08450</name>
</gene>
<feature type="compositionally biased region" description="Polar residues" evidence="1">
    <location>
        <begin position="1813"/>
        <end position="1822"/>
    </location>
</feature>
<dbReference type="InterPro" id="IPR057207">
    <property type="entry name" value="FBXL15_LRR"/>
</dbReference>
<keyword evidence="4" id="KW-1185">Reference proteome</keyword>
<dbReference type="InterPro" id="IPR001810">
    <property type="entry name" value="F-box_dom"/>
</dbReference>